<dbReference type="InterPro" id="IPR027469">
    <property type="entry name" value="Cation_efflux_TMD_sf"/>
</dbReference>
<evidence type="ECO:0000256" key="6">
    <source>
        <dbReference type="ARBA" id="ARBA00022906"/>
    </source>
</evidence>
<keyword evidence="6" id="KW-0864">Zinc transport</keyword>
<evidence type="ECO:0000256" key="5">
    <source>
        <dbReference type="ARBA" id="ARBA00022692"/>
    </source>
</evidence>
<protein>
    <submittedName>
        <fullName evidence="10">Cation efflux family transporter</fullName>
    </submittedName>
</protein>
<dbReference type="EMBL" id="PQWY01000016">
    <property type="protein sequence ID" value="PPK29576.1"/>
    <property type="molecule type" value="Genomic_DNA"/>
</dbReference>
<reference evidence="10 11" key="1">
    <citation type="submission" date="2018-02" db="EMBL/GenBank/DDBJ databases">
        <title>Draft genome sequences of four Legionella pneumophila clinical strains isolated in Ontario.</title>
        <authorList>
            <person name="Fortuna A."/>
            <person name="Ramnarine R."/>
            <person name="Li A."/>
            <person name="Frantz C."/>
            <person name="Mallo G."/>
        </authorList>
    </citation>
    <scope>NUCLEOTIDE SEQUENCE [LARGE SCALE GENOMIC DNA]</scope>
    <source>
        <strain evidence="10 11">LG61</strain>
    </source>
</reference>
<dbReference type="RefSeq" id="WP_027228554.1">
    <property type="nucleotide sequence ID" value="NZ_CP017601.1"/>
</dbReference>
<dbReference type="PANTHER" id="PTHR43840:SF15">
    <property type="entry name" value="MITOCHONDRIAL METAL TRANSPORTER 1-RELATED"/>
    <property type="match status" value="1"/>
</dbReference>
<keyword evidence="6" id="KW-0406">Ion transport</keyword>
<evidence type="ECO:0000256" key="1">
    <source>
        <dbReference type="ARBA" id="ARBA00004141"/>
    </source>
</evidence>
<dbReference type="OrthoDB" id="2388015at2"/>
<dbReference type="AlphaFoldDB" id="A0A2S6EWP8"/>
<evidence type="ECO:0000259" key="9">
    <source>
        <dbReference type="Pfam" id="PF01545"/>
    </source>
</evidence>
<evidence type="ECO:0000256" key="4">
    <source>
        <dbReference type="ARBA" id="ARBA00022496"/>
    </source>
</evidence>
<evidence type="ECO:0000256" key="2">
    <source>
        <dbReference type="ARBA" id="ARBA00010212"/>
    </source>
</evidence>
<evidence type="ECO:0000313" key="11">
    <source>
        <dbReference type="Proteomes" id="UP000239239"/>
    </source>
</evidence>
<dbReference type="GO" id="GO:0015341">
    <property type="term" value="F:zinc efflux antiporter activity"/>
    <property type="evidence" value="ECO:0007669"/>
    <property type="project" value="TreeGrafter"/>
</dbReference>
<dbReference type="SUPFAM" id="SSF161111">
    <property type="entry name" value="Cation efflux protein transmembrane domain-like"/>
    <property type="match status" value="1"/>
</dbReference>
<comment type="similarity">
    <text evidence="2">Belongs to the cation diffusion facilitator (CDF) transporter (TC 2.A.4) family. FieF subfamily.</text>
</comment>
<dbReference type="InterPro" id="IPR058533">
    <property type="entry name" value="Cation_efflux_TM"/>
</dbReference>
<keyword evidence="5" id="KW-0812">Transmembrane</keyword>
<accession>A0A2S6EWP8</accession>
<dbReference type="InterPro" id="IPR002524">
    <property type="entry name" value="Cation_efflux"/>
</dbReference>
<dbReference type="InterPro" id="IPR050291">
    <property type="entry name" value="CDF_Transporter"/>
</dbReference>
<keyword evidence="7" id="KW-1133">Transmembrane helix</keyword>
<evidence type="ECO:0000256" key="8">
    <source>
        <dbReference type="ARBA" id="ARBA00023136"/>
    </source>
</evidence>
<evidence type="ECO:0000313" key="10">
    <source>
        <dbReference type="EMBL" id="PPK29576.1"/>
    </source>
</evidence>
<dbReference type="Pfam" id="PF01545">
    <property type="entry name" value="Cation_efflux"/>
    <property type="match status" value="1"/>
</dbReference>
<gene>
    <name evidence="10" type="ORF">C3928_10865</name>
</gene>
<evidence type="ECO:0000256" key="3">
    <source>
        <dbReference type="ARBA" id="ARBA00022448"/>
    </source>
</evidence>
<keyword evidence="4" id="KW-0410">Iron transport</keyword>
<keyword evidence="3" id="KW-0813">Transport</keyword>
<organism evidence="10 11">
    <name type="scientific">Legionella pneumophila</name>
    <dbReference type="NCBI Taxonomy" id="446"/>
    <lineage>
        <taxon>Bacteria</taxon>
        <taxon>Pseudomonadati</taxon>
        <taxon>Pseudomonadota</taxon>
        <taxon>Gammaproteobacteria</taxon>
        <taxon>Legionellales</taxon>
        <taxon>Legionellaceae</taxon>
        <taxon>Legionella</taxon>
    </lineage>
</organism>
<proteinExistence type="inferred from homology"/>
<name>A0A2S6EWP8_LEGPN</name>
<dbReference type="GO" id="GO:0015086">
    <property type="term" value="F:cadmium ion transmembrane transporter activity"/>
    <property type="evidence" value="ECO:0007669"/>
    <property type="project" value="TreeGrafter"/>
</dbReference>
<comment type="subcellular location">
    <subcellularLocation>
        <location evidence="1">Membrane</location>
        <topology evidence="1">Multi-pass membrane protein</topology>
    </subcellularLocation>
</comment>
<evidence type="ECO:0000256" key="7">
    <source>
        <dbReference type="ARBA" id="ARBA00022989"/>
    </source>
</evidence>
<dbReference type="PANTHER" id="PTHR43840">
    <property type="entry name" value="MITOCHONDRIAL METAL TRANSPORTER 1-RELATED"/>
    <property type="match status" value="1"/>
</dbReference>
<keyword evidence="4" id="KW-0408">Iron</keyword>
<feature type="domain" description="Cation efflux protein transmembrane" evidence="9">
    <location>
        <begin position="13"/>
        <end position="213"/>
    </location>
</feature>
<dbReference type="Proteomes" id="UP000239239">
    <property type="component" value="Unassembled WGS sequence"/>
</dbReference>
<dbReference type="NCBIfam" id="TIGR01297">
    <property type="entry name" value="CDF"/>
    <property type="match status" value="1"/>
</dbReference>
<keyword evidence="8" id="KW-0472">Membrane</keyword>
<dbReference type="GO" id="GO:0006882">
    <property type="term" value="P:intracellular zinc ion homeostasis"/>
    <property type="evidence" value="ECO:0007669"/>
    <property type="project" value="TreeGrafter"/>
</dbReference>
<dbReference type="GO" id="GO:0005886">
    <property type="term" value="C:plasma membrane"/>
    <property type="evidence" value="ECO:0007669"/>
    <property type="project" value="TreeGrafter"/>
</dbReference>
<dbReference type="Gene3D" id="1.20.1510.10">
    <property type="entry name" value="Cation efflux protein transmembrane domain"/>
    <property type="match status" value="1"/>
</dbReference>
<comment type="caution">
    <text evidence="10">The sequence shown here is derived from an EMBL/GenBank/DDBJ whole genome shotgun (WGS) entry which is preliminary data.</text>
</comment>
<keyword evidence="6" id="KW-0862">Zinc</keyword>
<dbReference type="GO" id="GO:0015093">
    <property type="term" value="F:ferrous iron transmembrane transporter activity"/>
    <property type="evidence" value="ECO:0007669"/>
    <property type="project" value="TreeGrafter"/>
</dbReference>
<sequence length="303" mass="34408">MKIQEGLHERRALKISIAATFLLAVVGILFGLLSGSLAIVFDGMFNMVDTVISILAFFVARLLTSKGNRRFQYGYWHIEPMVLVLNGCILILLCTYALVNAIGSLMSGGHELNFDWAFVFALLVFFLSTGMYFYLIKKNRKIKSEFLRLDIQSWLMSALISTSLLLAFGIATFLHDGTYGYFTPYIDPLILAILTAFLIFVPIAAVRDAMRDIFRMAPLDLDKKIREFLDELIKQRNFKSYTSYVAKIGRAQFIEIHIVVPMGYPISSIEALDEIRNEITLAIGEDTPQRWLTIAFTANEKWI</sequence>